<keyword evidence="7" id="KW-1185">Reference proteome</keyword>
<proteinExistence type="predicted"/>
<evidence type="ECO:0000259" key="5">
    <source>
        <dbReference type="Pfam" id="PF18085"/>
    </source>
</evidence>
<feature type="domain" description="Maltokinase N-terminal cap" evidence="5">
    <location>
        <begin position="20"/>
        <end position="103"/>
    </location>
</feature>
<keyword evidence="3" id="KW-0418">Kinase</keyword>
<dbReference type="AlphaFoldDB" id="A0A2T0VAH1"/>
<dbReference type="RefSeq" id="WP_106213708.1">
    <property type="nucleotide sequence ID" value="NZ_PVTL01000007.1"/>
</dbReference>
<accession>A0A2T0VAH1</accession>
<dbReference type="GO" id="GO:0016301">
    <property type="term" value="F:kinase activity"/>
    <property type="evidence" value="ECO:0007669"/>
    <property type="project" value="UniProtKB-KW"/>
</dbReference>
<keyword evidence="2" id="KW-0547">Nucleotide-binding</keyword>
<dbReference type="Proteomes" id="UP000237983">
    <property type="component" value="Unassembled WGS sequence"/>
</dbReference>
<dbReference type="OrthoDB" id="3787729at2"/>
<dbReference type="Pfam" id="PF18085">
    <property type="entry name" value="Mak_N_cap"/>
    <property type="match status" value="1"/>
</dbReference>
<evidence type="ECO:0000313" key="6">
    <source>
        <dbReference type="EMBL" id="PRY67195.1"/>
    </source>
</evidence>
<reference evidence="6 7" key="1">
    <citation type="submission" date="2018-03" db="EMBL/GenBank/DDBJ databases">
        <title>Genomic Encyclopedia of Type Strains, Phase III (KMG-III): the genomes of soil and plant-associated and newly described type strains.</title>
        <authorList>
            <person name="Whitman W."/>
        </authorList>
    </citation>
    <scope>NUCLEOTIDE SEQUENCE [LARGE SCALE GENOMIC DNA]</scope>
    <source>
        <strain evidence="6 7">CGMCC 1.12484</strain>
    </source>
</reference>
<dbReference type="EMBL" id="PVTL01000007">
    <property type="protein sequence ID" value="PRY67195.1"/>
    <property type="molecule type" value="Genomic_DNA"/>
</dbReference>
<keyword evidence="1" id="KW-0808">Transferase</keyword>
<evidence type="ECO:0000256" key="4">
    <source>
        <dbReference type="ARBA" id="ARBA00022840"/>
    </source>
</evidence>
<protein>
    <recommendedName>
        <fullName evidence="5">Maltokinase N-terminal cap domain-containing protein</fullName>
    </recommendedName>
</protein>
<keyword evidence="4" id="KW-0067">ATP-binding</keyword>
<dbReference type="InterPro" id="IPR040999">
    <property type="entry name" value="Mak_N_cap"/>
</dbReference>
<evidence type="ECO:0000256" key="1">
    <source>
        <dbReference type="ARBA" id="ARBA00022679"/>
    </source>
</evidence>
<organism evidence="6 7">
    <name type="scientific">Glaciihabitans tibetensis</name>
    <dbReference type="NCBI Taxonomy" id="1266600"/>
    <lineage>
        <taxon>Bacteria</taxon>
        <taxon>Bacillati</taxon>
        <taxon>Actinomycetota</taxon>
        <taxon>Actinomycetes</taxon>
        <taxon>Micrococcales</taxon>
        <taxon>Microbacteriaceae</taxon>
        <taxon>Glaciihabitans</taxon>
    </lineage>
</organism>
<dbReference type="GO" id="GO:0005524">
    <property type="term" value="F:ATP binding"/>
    <property type="evidence" value="ECO:0007669"/>
    <property type="project" value="UniProtKB-KW"/>
</dbReference>
<name>A0A2T0VAH1_9MICO</name>
<gene>
    <name evidence="6" type="ORF">B0I08_10790</name>
</gene>
<evidence type="ECO:0000313" key="7">
    <source>
        <dbReference type="Proteomes" id="UP000237983"/>
    </source>
</evidence>
<sequence>MAILHPAQVTPSKIELVQSWAPQQPFFKGDVAAELSVIASFRYDDPQGEVGIETLIVRVPEGELLHVPVTYRGAPLEGGEPWLIGTMEHSVLGSRWVYDAAGDPVYIAEIASAAFSGATEVDQFVNVDGVLVPKASTAHAVGTGAVVRTFAVPSPGSVSTSFDGRATVVEAGDLRLAIVRRISEQTTEALRGYRPEGAEAHSIIATWDGQDRPFRLAEVWER</sequence>
<evidence type="ECO:0000256" key="3">
    <source>
        <dbReference type="ARBA" id="ARBA00022777"/>
    </source>
</evidence>
<comment type="caution">
    <text evidence="6">The sequence shown here is derived from an EMBL/GenBank/DDBJ whole genome shotgun (WGS) entry which is preliminary data.</text>
</comment>
<evidence type="ECO:0000256" key="2">
    <source>
        <dbReference type="ARBA" id="ARBA00022741"/>
    </source>
</evidence>
<dbReference type="NCBIfam" id="NF047744">
    <property type="entry name" value="CG0192_rel"/>
    <property type="match status" value="1"/>
</dbReference>